<keyword evidence="9" id="KW-1185">Reference proteome</keyword>
<evidence type="ECO:0000313" key="9">
    <source>
        <dbReference type="Proteomes" id="UP001595979"/>
    </source>
</evidence>
<feature type="transmembrane region" description="Helical" evidence="7">
    <location>
        <begin position="163"/>
        <end position="180"/>
    </location>
</feature>
<dbReference type="EMBL" id="JBHSOH010000006">
    <property type="protein sequence ID" value="MFC5847959.1"/>
    <property type="molecule type" value="Genomic_DNA"/>
</dbReference>
<protein>
    <submittedName>
        <fullName evidence="8">Chromate transporter</fullName>
    </submittedName>
</protein>
<feature type="transmembrane region" description="Helical" evidence="7">
    <location>
        <begin position="118"/>
        <end position="136"/>
    </location>
</feature>
<evidence type="ECO:0000256" key="7">
    <source>
        <dbReference type="SAM" id="Phobius"/>
    </source>
</evidence>
<organism evidence="8 9">
    <name type="scientific">Deinococcus petrolearius</name>
    <dbReference type="NCBI Taxonomy" id="1751295"/>
    <lineage>
        <taxon>Bacteria</taxon>
        <taxon>Thermotogati</taxon>
        <taxon>Deinococcota</taxon>
        <taxon>Deinococci</taxon>
        <taxon>Deinococcales</taxon>
        <taxon>Deinococcaceae</taxon>
        <taxon>Deinococcus</taxon>
    </lineage>
</organism>
<dbReference type="PANTHER" id="PTHR43663">
    <property type="entry name" value="CHROMATE TRANSPORT PROTEIN-RELATED"/>
    <property type="match status" value="1"/>
</dbReference>
<evidence type="ECO:0000313" key="8">
    <source>
        <dbReference type="EMBL" id="MFC5847959.1"/>
    </source>
</evidence>
<keyword evidence="6 7" id="KW-0472">Membrane</keyword>
<dbReference type="RefSeq" id="WP_380047566.1">
    <property type="nucleotide sequence ID" value="NZ_JBHSOH010000006.1"/>
</dbReference>
<evidence type="ECO:0000256" key="3">
    <source>
        <dbReference type="ARBA" id="ARBA00022475"/>
    </source>
</evidence>
<comment type="similarity">
    <text evidence="2">Belongs to the chromate ion transporter (CHR) (TC 2.A.51) family.</text>
</comment>
<keyword evidence="3" id="KW-1003">Cell membrane</keyword>
<keyword evidence="5 7" id="KW-1133">Transmembrane helix</keyword>
<dbReference type="Proteomes" id="UP001595979">
    <property type="component" value="Unassembled WGS sequence"/>
</dbReference>
<evidence type="ECO:0000256" key="2">
    <source>
        <dbReference type="ARBA" id="ARBA00005262"/>
    </source>
</evidence>
<evidence type="ECO:0000256" key="5">
    <source>
        <dbReference type="ARBA" id="ARBA00022989"/>
    </source>
</evidence>
<dbReference type="InterPro" id="IPR003370">
    <property type="entry name" value="Chromate_transpt"/>
</dbReference>
<gene>
    <name evidence="8" type="ORF">ACFPQ6_06520</name>
</gene>
<keyword evidence="4 7" id="KW-0812">Transmembrane</keyword>
<proteinExistence type="inferred from homology"/>
<feature type="transmembrane region" description="Helical" evidence="7">
    <location>
        <begin position="142"/>
        <end position="158"/>
    </location>
</feature>
<dbReference type="Pfam" id="PF02417">
    <property type="entry name" value="Chromate_transp"/>
    <property type="match status" value="1"/>
</dbReference>
<sequence length="181" mass="18484">MSAAVGVGHALHEWPALLLEFARLGLISFGGTNIAEMERVLVGERGWITQTTLANGFALGQLMPGPNMLAVTHYGYVAAGPGGALLATLAFYGPTALLSAVAALLWRRHSAHPWVGAFRSALLPFGGGVILAGALVLGQTSVRGVLAAALALVCLLLLWKTRVNSAVVVLGAAAVGALLGL</sequence>
<comment type="subcellular location">
    <subcellularLocation>
        <location evidence="1">Cell membrane</location>
        <topology evidence="1">Multi-pass membrane protein</topology>
    </subcellularLocation>
</comment>
<dbReference type="PANTHER" id="PTHR43663:SF1">
    <property type="entry name" value="CHROMATE TRANSPORTER"/>
    <property type="match status" value="1"/>
</dbReference>
<dbReference type="InterPro" id="IPR052518">
    <property type="entry name" value="CHR_Transporter"/>
</dbReference>
<comment type="caution">
    <text evidence="8">The sequence shown here is derived from an EMBL/GenBank/DDBJ whole genome shotgun (WGS) entry which is preliminary data.</text>
</comment>
<name>A0ABW1DJI0_9DEIO</name>
<reference evidence="9" key="1">
    <citation type="journal article" date="2019" name="Int. J. Syst. Evol. Microbiol.">
        <title>The Global Catalogue of Microorganisms (GCM) 10K type strain sequencing project: providing services to taxonomists for standard genome sequencing and annotation.</title>
        <authorList>
            <consortium name="The Broad Institute Genomics Platform"/>
            <consortium name="The Broad Institute Genome Sequencing Center for Infectious Disease"/>
            <person name="Wu L."/>
            <person name="Ma J."/>
        </authorList>
    </citation>
    <scope>NUCLEOTIDE SEQUENCE [LARGE SCALE GENOMIC DNA]</scope>
    <source>
        <strain evidence="9">CGMCC 1.15053</strain>
    </source>
</reference>
<evidence type="ECO:0000256" key="6">
    <source>
        <dbReference type="ARBA" id="ARBA00023136"/>
    </source>
</evidence>
<accession>A0ABW1DJI0</accession>
<feature type="transmembrane region" description="Helical" evidence="7">
    <location>
        <begin position="84"/>
        <end position="106"/>
    </location>
</feature>
<evidence type="ECO:0000256" key="1">
    <source>
        <dbReference type="ARBA" id="ARBA00004651"/>
    </source>
</evidence>
<evidence type="ECO:0000256" key="4">
    <source>
        <dbReference type="ARBA" id="ARBA00022692"/>
    </source>
</evidence>